<dbReference type="EMBL" id="JBBKXZ010000001">
    <property type="protein sequence ID" value="MFD3393153.1"/>
    <property type="molecule type" value="Genomic_DNA"/>
</dbReference>
<evidence type="ECO:0000313" key="6">
    <source>
        <dbReference type="Proteomes" id="UP001598138"/>
    </source>
</evidence>
<evidence type="ECO:0000256" key="1">
    <source>
        <dbReference type="ARBA" id="ARBA00022801"/>
    </source>
</evidence>
<feature type="region of interest" description="Disordered" evidence="2">
    <location>
        <begin position="501"/>
        <end position="532"/>
    </location>
</feature>
<dbReference type="RefSeq" id="WP_377981782.1">
    <property type="nucleotide sequence ID" value="NZ_JBBKXZ010000001.1"/>
</dbReference>
<evidence type="ECO:0000313" key="5">
    <source>
        <dbReference type="EMBL" id="MFD3393153.1"/>
    </source>
</evidence>
<dbReference type="Pfam" id="PF18962">
    <property type="entry name" value="Por_Secre_tail"/>
    <property type="match status" value="1"/>
</dbReference>
<feature type="compositionally biased region" description="Basic and acidic residues" evidence="2">
    <location>
        <begin position="522"/>
        <end position="532"/>
    </location>
</feature>
<keyword evidence="1" id="KW-0378">Hydrolase</keyword>
<evidence type="ECO:0000259" key="3">
    <source>
        <dbReference type="Pfam" id="PF03629"/>
    </source>
</evidence>
<dbReference type="SUPFAM" id="SSF52266">
    <property type="entry name" value="SGNH hydrolase"/>
    <property type="match status" value="1"/>
</dbReference>
<evidence type="ECO:0000256" key="2">
    <source>
        <dbReference type="SAM" id="MobiDB-lite"/>
    </source>
</evidence>
<dbReference type="Gene3D" id="4.10.1080.10">
    <property type="entry name" value="TSP type-3 repeat"/>
    <property type="match status" value="1"/>
</dbReference>
<feature type="domain" description="Sialate O-acetylesterase" evidence="3">
    <location>
        <begin position="120"/>
        <end position="339"/>
    </location>
</feature>
<dbReference type="Proteomes" id="UP001598138">
    <property type="component" value="Unassembled WGS sequence"/>
</dbReference>
<dbReference type="SUPFAM" id="SSF103647">
    <property type="entry name" value="TSP type-3 repeat"/>
    <property type="match status" value="1"/>
</dbReference>
<dbReference type="InterPro" id="IPR026444">
    <property type="entry name" value="Secre_tail"/>
</dbReference>
<proteinExistence type="predicted"/>
<dbReference type="InterPro" id="IPR005181">
    <property type="entry name" value="SASA"/>
</dbReference>
<gene>
    <name evidence="5" type="ORF">U0R10_00830</name>
</gene>
<comment type="caution">
    <text evidence="5">The sequence shown here is derived from an EMBL/GenBank/DDBJ whole genome shotgun (WGS) entry which is preliminary data.</text>
</comment>
<reference evidence="5 6" key="1">
    <citation type="submission" date="2024-03" db="EMBL/GenBank/DDBJ databases">
        <title>Aquirufa genome sequencing.</title>
        <authorList>
            <person name="Pitt A."/>
            <person name="Hahn M.W."/>
        </authorList>
    </citation>
    <scope>NUCLEOTIDE SEQUENCE [LARGE SCALE GENOMIC DNA]</scope>
    <source>
        <strain evidence="5 6">OSTEICH-129V</strain>
    </source>
</reference>
<keyword evidence="6" id="KW-1185">Reference proteome</keyword>
<organism evidence="5 6">
    <name type="scientific">Aquirufa avitistagni</name>
    <dbReference type="NCBI Taxonomy" id="3104728"/>
    <lineage>
        <taxon>Bacteria</taxon>
        <taxon>Pseudomonadati</taxon>
        <taxon>Bacteroidota</taxon>
        <taxon>Cytophagia</taxon>
        <taxon>Cytophagales</taxon>
        <taxon>Flectobacillaceae</taxon>
        <taxon>Aquirufa</taxon>
    </lineage>
</organism>
<name>A0ABW6DCH0_9BACT</name>
<dbReference type="NCBIfam" id="TIGR04183">
    <property type="entry name" value="Por_Secre_tail"/>
    <property type="match status" value="1"/>
</dbReference>
<accession>A0ABW6DCH0</accession>
<sequence>MKFIPTLLLISVCVHHGLIGQQITFHQLPQNLQLYPRDAQNIAYIPISGKMNAGTPGAISVNVKKNNSPYSYVKTALKTAGDFTLRIPIRAELAEYHLDVYWLNGKDSTFLARRENIVAGDVFLVSGQSNSYTGKDHPKVYKGEFARSFGRNPDYENYAPYHAADTLWSISNSPSDVGLFASELQRLLIEKQKIPICIINGGSGGSSMEYNLFRSANPIDLKTSSGKLFYRSQKAGVTNQVKAFIYRQGENETSGNAPEWLANFKKHAELLKKEYPSIQKIYLPQINILHGELSIQSVIRDGQRSITQTDTFIRGFATIGTKGYDGIHYSPEGYAQTAAELHRLLEADLYRPETNPQIESPNIQRAYFASKDKKKIILVFDKGQKLRIPADSTVTDWNGNKLTQSLKNNFFFAPIAFPHANFTELVRIEAKENELTLLLSKPPTTDTLAYTPSFYNHPKGYQIAAPLLTNQTGMRAFAFDHFLIEPYDNYFDDDADGYVNAKDQCPNTSPNNPVDKNGCASDQRDSDADGLLDKVDDCPFEKQLPIPQISNLSENTLTSSPAGSYQWFQNGTLMPGEVKQNLTVMVSGTYAVEIKSAAGCMVPRSANKQVLILGNEEEISGIRIFPNPAQDYVQIEFDTKIYPNLQVQLIDLQGRIWWGKLEFQTKDQIPLSQVPVGNYVVKFSHGLKSIKVQKQ</sequence>
<dbReference type="Pfam" id="PF03629">
    <property type="entry name" value="SASA"/>
    <property type="match status" value="1"/>
</dbReference>
<evidence type="ECO:0000259" key="4">
    <source>
        <dbReference type="Pfam" id="PF18962"/>
    </source>
</evidence>
<feature type="domain" description="Secretion system C-terminal sorting" evidence="4">
    <location>
        <begin position="624"/>
        <end position="691"/>
    </location>
</feature>
<protein>
    <submittedName>
        <fullName evidence="5">T9SS type A sorting domain-containing protein</fullName>
    </submittedName>
</protein>
<dbReference type="InterPro" id="IPR036514">
    <property type="entry name" value="SGNH_hydro_sf"/>
</dbReference>
<dbReference type="InterPro" id="IPR028974">
    <property type="entry name" value="TSP_type-3_rpt"/>
</dbReference>
<dbReference type="Gene3D" id="3.40.50.1110">
    <property type="entry name" value="SGNH hydrolase"/>
    <property type="match status" value="1"/>
</dbReference>
<feature type="compositionally biased region" description="Polar residues" evidence="2">
    <location>
        <begin position="505"/>
        <end position="514"/>
    </location>
</feature>